<proteinExistence type="predicted"/>
<accession>A4IS80</accession>
<dbReference type="Proteomes" id="UP000001578">
    <property type="component" value="Chromosome"/>
</dbReference>
<reference evidence="1 2" key="1">
    <citation type="journal article" date="2007" name="Proc. Natl. Acad. Sci. U.S.A.">
        <title>Genome and proteome of long-chain alkane degrading Geobacillus thermodenitrificans NG80-2 isolated from a deep-subsurface oil reservoir.</title>
        <authorList>
            <person name="Feng L."/>
            <person name="Wang W."/>
            <person name="Cheng J."/>
            <person name="Ren Y."/>
            <person name="Zhao G."/>
            <person name="Gao C."/>
            <person name="Tang Y."/>
            <person name="Liu X."/>
            <person name="Han W."/>
            <person name="Peng X."/>
            <person name="Liu R."/>
            <person name="Wang L."/>
        </authorList>
    </citation>
    <scope>NUCLEOTIDE SEQUENCE [LARGE SCALE GENOMIC DNA]</scope>
    <source>
        <strain evidence="1 2">NG80-2</strain>
    </source>
</reference>
<evidence type="ECO:0000313" key="1">
    <source>
        <dbReference type="EMBL" id="ABO68184.1"/>
    </source>
</evidence>
<dbReference type="KEGG" id="gtn:GTNG_2839"/>
<protein>
    <submittedName>
        <fullName evidence="1">Uncharacterized protein</fullName>
    </submittedName>
</protein>
<evidence type="ECO:0000313" key="2">
    <source>
        <dbReference type="Proteomes" id="UP000001578"/>
    </source>
</evidence>
<sequence>MSFLRDVDGGKTKEAVEAALEKYRMYMLTVPDEFLPRVTQTCSLVPPSSIPVLDNSKGYNTKLVWRKRGYKHVALGMDDLQPKKTHAYFYYDKELKRLGGCFPLHWFTEFREVDADEKGRIYNDPPYKTFKRILD</sequence>
<organism evidence="1 2">
    <name type="scientific">Geobacillus thermodenitrificans (strain NG80-2)</name>
    <dbReference type="NCBI Taxonomy" id="420246"/>
    <lineage>
        <taxon>Bacteria</taxon>
        <taxon>Bacillati</taxon>
        <taxon>Bacillota</taxon>
        <taxon>Bacilli</taxon>
        <taxon>Bacillales</taxon>
        <taxon>Anoxybacillaceae</taxon>
        <taxon>Geobacillus</taxon>
    </lineage>
</organism>
<dbReference type="RefSeq" id="WP_011888074.1">
    <property type="nucleotide sequence ID" value="NC_009328.1"/>
</dbReference>
<dbReference type="eggNOG" id="ENOG502ZW42">
    <property type="taxonomic scope" value="Bacteria"/>
</dbReference>
<name>A4IS80_GEOTN</name>
<gene>
    <name evidence="1" type="ordered locus">GTNG_2839</name>
</gene>
<dbReference type="EMBL" id="CP000557">
    <property type="protein sequence ID" value="ABO68184.1"/>
    <property type="molecule type" value="Genomic_DNA"/>
</dbReference>
<dbReference type="HOGENOM" id="CLU_125906_0_0_9"/>
<dbReference type="AlphaFoldDB" id="A4IS80"/>